<dbReference type="GO" id="GO:0061630">
    <property type="term" value="F:ubiquitin protein ligase activity"/>
    <property type="evidence" value="ECO:0007669"/>
    <property type="project" value="UniProtKB-EC"/>
</dbReference>
<dbReference type="InterPro" id="IPR044611">
    <property type="entry name" value="E3A/B/C-like"/>
</dbReference>
<evidence type="ECO:0000313" key="8">
    <source>
        <dbReference type="Proteomes" id="UP001211065"/>
    </source>
</evidence>
<dbReference type="PANTHER" id="PTHR45700:SF2">
    <property type="entry name" value="UBIQUITIN-PROTEIN LIGASE E3C"/>
    <property type="match status" value="1"/>
</dbReference>
<name>A0AAD5XWK0_9FUNG</name>
<dbReference type="Proteomes" id="UP001211065">
    <property type="component" value="Unassembled WGS sequence"/>
</dbReference>
<accession>A0AAD5XWK0</accession>
<feature type="domain" description="HECT" evidence="6">
    <location>
        <begin position="122"/>
        <end position="256"/>
    </location>
</feature>
<dbReference type="GO" id="GO:0006511">
    <property type="term" value="P:ubiquitin-dependent protein catabolic process"/>
    <property type="evidence" value="ECO:0007669"/>
    <property type="project" value="TreeGrafter"/>
</dbReference>
<evidence type="ECO:0000313" key="7">
    <source>
        <dbReference type="EMBL" id="KAJ3213874.1"/>
    </source>
</evidence>
<evidence type="ECO:0000256" key="4">
    <source>
        <dbReference type="ARBA" id="ARBA00022786"/>
    </source>
</evidence>
<reference evidence="7" key="1">
    <citation type="submission" date="2020-05" db="EMBL/GenBank/DDBJ databases">
        <title>Phylogenomic resolution of chytrid fungi.</title>
        <authorList>
            <person name="Stajich J.E."/>
            <person name="Amses K."/>
            <person name="Simmons R."/>
            <person name="Seto K."/>
            <person name="Myers J."/>
            <person name="Bonds A."/>
            <person name="Quandt C.A."/>
            <person name="Barry K."/>
            <person name="Liu P."/>
            <person name="Grigoriev I."/>
            <person name="Longcore J.E."/>
            <person name="James T.Y."/>
        </authorList>
    </citation>
    <scope>NUCLEOTIDE SEQUENCE</scope>
    <source>
        <strain evidence="7">JEL0476</strain>
    </source>
</reference>
<organism evidence="7 8">
    <name type="scientific">Clydaea vesicula</name>
    <dbReference type="NCBI Taxonomy" id="447962"/>
    <lineage>
        <taxon>Eukaryota</taxon>
        <taxon>Fungi</taxon>
        <taxon>Fungi incertae sedis</taxon>
        <taxon>Chytridiomycota</taxon>
        <taxon>Chytridiomycota incertae sedis</taxon>
        <taxon>Chytridiomycetes</taxon>
        <taxon>Lobulomycetales</taxon>
        <taxon>Lobulomycetaceae</taxon>
        <taxon>Clydaea</taxon>
    </lineage>
</organism>
<comment type="catalytic activity">
    <reaction evidence="1">
        <text>S-ubiquitinyl-[E2 ubiquitin-conjugating enzyme]-L-cysteine + [acceptor protein]-L-lysine = [E2 ubiquitin-conjugating enzyme]-L-cysteine + N(6)-ubiquitinyl-[acceptor protein]-L-lysine.</text>
        <dbReference type="EC" id="2.3.2.26"/>
    </reaction>
</comment>
<comment type="caution">
    <text evidence="7">The sequence shown here is derived from an EMBL/GenBank/DDBJ whole genome shotgun (WGS) entry which is preliminary data.</text>
</comment>
<dbReference type="Gene3D" id="3.90.1750.10">
    <property type="entry name" value="Hect, E3 ligase catalytic domains"/>
    <property type="match status" value="1"/>
</dbReference>
<evidence type="ECO:0000256" key="1">
    <source>
        <dbReference type="ARBA" id="ARBA00000885"/>
    </source>
</evidence>
<evidence type="ECO:0000256" key="5">
    <source>
        <dbReference type="PROSITE-ProRule" id="PRU00104"/>
    </source>
</evidence>
<feature type="non-terminal residue" evidence="7">
    <location>
        <position position="256"/>
    </location>
</feature>
<dbReference type="InterPro" id="IPR035983">
    <property type="entry name" value="Hect_E3_ubiquitin_ligase"/>
</dbReference>
<dbReference type="EC" id="2.3.2.26" evidence="2"/>
<dbReference type="PANTHER" id="PTHR45700">
    <property type="entry name" value="UBIQUITIN-PROTEIN LIGASE E3C"/>
    <property type="match status" value="1"/>
</dbReference>
<dbReference type="GO" id="GO:0000209">
    <property type="term" value="P:protein polyubiquitination"/>
    <property type="evidence" value="ECO:0007669"/>
    <property type="project" value="InterPro"/>
</dbReference>
<gene>
    <name evidence="7" type="ORF">HK099_007138</name>
</gene>
<evidence type="ECO:0000256" key="2">
    <source>
        <dbReference type="ARBA" id="ARBA00012485"/>
    </source>
</evidence>
<dbReference type="SUPFAM" id="SSF56204">
    <property type="entry name" value="Hect, E3 ligase catalytic domain"/>
    <property type="match status" value="1"/>
</dbReference>
<dbReference type="AlphaFoldDB" id="A0AAD5XWK0"/>
<keyword evidence="8" id="KW-1185">Reference proteome</keyword>
<sequence length="256" mass="29672">MDSFLNLNWMEEEDNENSEFEEDEILENSEISIVEDEKFLSNKFFNGTTKVSWRQALLDHIPFVLPFELRVNIFRNWISIDKRKSGGIDEIFGNRSRNRCTIRRGFVFEDGFDNLNSLGSGLKKRIQITFVDEQGMIEAGVDGGGVFKEFLNSAFDSNFGLFKSTTENELYPSASFKESDLKKYEFLGRILGKALYEGILVDLIFANFFLTKWLGEHNYIDDLPSLDPELYKNLIFLKNYEGDIKDLSIFFSIDDI</sequence>
<protein>
    <recommendedName>
        <fullName evidence="2">HECT-type E3 ubiquitin transferase</fullName>
        <ecNumber evidence="2">2.3.2.26</ecNumber>
    </recommendedName>
</protein>
<keyword evidence="4 5" id="KW-0833">Ubl conjugation pathway</keyword>
<evidence type="ECO:0000259" key="6">
    <source>
        <dbReference type="PROSITE" id="PS50237"/>
    </source>
</evidence>
<dbReference type="EMBL" id="JADGJW010000669">
    <property type="protein sequence ID" value="KAJ3213874.1"/>
    <property type="molecule type" value="Genomic_DNA"/>
</dbReference>
<dbReference type="PROSITE" id="PS50237">
    <property type="entry name" value="HECT"/>
    <property type="match status" value="1"/>
</dbReference>
<proteinExistence type="predicted"/>
<keyword evidence="3" id="KW-0808">Transferase</keyword>
<evidence type="ECO:0000256" key="3">
    <source>
        <dbReference type="ARBA" id="ARBA00022679"/>
    </source>
</evidence>
<dbReference type="InterPro" id="IPR000569">
    <property type="entry name" value="HECT_dom"/>
</dbReference>
<comment type="caution">
    <text evidence="5">Lacks conserved residue(s) required for the propagation of feature annotation.</text>
</comment>
<dbReference type="Pfam" id="PF00632">
    <property type="entry name" value="HECT"/>
    <property type="match status" value="1"/>
</dbReference>